<keyword evidence="2" id="KW-0547">Nucleotide-binding</keyword>
<dbReference type="Gene3D" id="2.40.50.100">
    <property type="match status" value="1"/>
</dbReference>
<dbReference type="PANTHER" id="PTHR42781">
    <property type="entry name" value="SPERMIDINE/PUTRESCINE IMPORT ATP-BINDING PROTEIN POTA"/>
    <property type="match status" value="1"/>
</dbReference>
<geneLocation type="plasmid" evidence="5">
    <name>unnamed3</name>
</geneLocation>
<sequence length="359" mass="38438">MAQDRTPADRRYLDVWGVAKSFKGTRVMSGMNFRVDRGELVSLLGPSGCGKTTLLRIIAGLMEADEGSVVLGGRDISRFPAHRRNVSVVFQNYALFPHLTVAENVAFGLRARGTPKAAIAGPVDEALRLVRMESFAERPISALSGGQQQRVAVARALVVGPDLLLLDEPFSALDRKLRETMQVELKSLLRDRGITAIFVTHDQEEAMGVSDRIAVMNAGRIEQFADPSTLYARPASPFVMDFVGLSTRLSGRVTAAGDGVLRIETPHGPLRARGDLPVGSAAMVGVRPELIAVGQGENSVTVTLEDAMVLGSKTVLHGRAAEGDRILCELPGIRTGLARGETVTLGWAVDDTLVYGDAA</sequence>
<dbReference type="Gene3D" id="2.40.50.140">
    <property type="entry name" value="Nucleic acid-binding proteins"/>
    <property type="match status" value="1"/>
</dbReference>
<dbReference type="SUPFAM" id="SSF50331">
    <property type="entry name" value="MOP-like"/>
    <property type="match status" value="1"/>
</dbReference>
<dbReference type="InterPro" id="IPR017871">
    <property type="entry name" value="ABC_transporter-like_CS"/>
</dbReference>
<dbReference type="Pfam" id="PF00005">
    <property type="entry name" value="ABC_tran"/>
    <property type="match status" value="1"/>
</dbReference>
<accession>A0AAU8AS64</accession>
<gene>
    <name evidence="5" type="ORF">PVT71_27220</name>
</gene>
<evidence type="ECO:0000256" key="2">
    <source>
        <dbReference type="ARBA" id="ARBA00022741"/>
    </source>
</evidence>
<evidence type="ECO:0000256" key="3">
    <source>
        <dbReference type="ARBA" id="ARBA00022840"/>
    </source>
</evidence>
<evidence type="ECO:0000313" key="5">
    <source>
        <dbReference type="EMBL" id="XCC97480.1"/>
    </source>
</evidence>
<evidence type="ECO:0000259" key="4">
    <source>
        <dbReference type="PROSITE" id="PS50893"/>
    </source>
</evidence>
<protein>
    <submittedName>
        <fullName evidence="5">ABC transporter ATP-binding protein</fullName>
    </submittedName>
</protein>
<keyword evidence="5" id="KW-0614">Plasmid</keyword>
<dbReference type="SUPFAM" id="SSF52540">
    <property type="entry name" value="P-loop containing nucleoside triphosphate hydrolases"/>
    <property type="match status" value="1"/>
</dbReference>
<reference evidence="5" key="1">
    <citation type="submission" date="2023-02" db="EMBL/GenBank/DDBJ databases">
        <title>Description and genomic characterization of Salipiger bruguierae sp. nov., isolated from the sediment of mangrove plant Bruguiera sexangula.</title>
        <authorList>
            <person name="Long M."/>
        </authorList>
    </citation>
    <scope>NUCLEOTIDE SEQUENCE</scope>
    <source>
        <strain evidence="5">H15</strain>
        <plasmid evidence="5">unnamed3</plasmid>
    </source>
</reference>
<dbReference type="InterPro" id="IPR008995">
    <property type="entry name" value="Mo/tungstate-bd_C_term_dom"/>
</dbReference>
<name>A0AAU8AS64_9RHOB</name>
<dbReference type="InterPro" id="IPR027417">
    <property type="entry name" value="P-loop_NTPase"/>
</dbReference>
<dbReference type="SMART" id="SM00382">
    <property type="entry name" value="AAA"/>
    <property type="match status" value="1"/>
</dbReference>
<proteinExistence type="predicted"/>
<keyword evidence="3 5" id="KW-0067">ATP-binding</keyword>
<organism evidence="5">
    <name type="scientific">Alloyangia sp. H15</name>
    <dbReference type="NCBI Taxonomy" id="3029062"/>
    <lineage>
        <taxon>Bacteria</taxon>
        <taxon>Pseudomonadati</taxon>
        <taxon>Pseudomonadota</taxon>
        <taxon>Alphaproteobacteria</taxon>
        <taxon>Rhodobacterales</taxon>
        <taxon>Roseobacteraceae</taxon>
        <taxon>Alloyangia</taxon>
    </lineage>
</organism>
<dbReference type="GO" id="GO:0005524">
    <property type="term" value="F:ATP binding"/>
    <property type="evidence" value="ECO:0007669"/>
    <property type="project" value="UniProtKB-KW"/>
</dbReference>
<dbReference type="Gene3D" id="3.40.50.300">
    <property type="entry name" value="P-loop containing nucleotide triphosphate hydrolases"/>
    <property type="match status" value="1"/>
</dbReference>
<dbReference type="InterPro" id="IPR003593">
    <property type="entry name" value="AAA+_ATPase"/>
</dbReference>
<dbReference type="PROSITE" id="PS00211">
    <property type="entry name" value="ABC_TRANSPORTER_1"/>
    <property type="match status" value="1"/>
</dbReference>
<dbReference type="InterPro" id="IPR012340">
    <property type="entry name" value="NA-bd_OB-fold"/>
</dbReference>
<dbReference type="GO" id="GO:0016887">
    <property type="term" value="F:ATP hydrolysis activity"/>
    <property type="evidence" value="ECO:0007669"/>
    <property type="project" value="InterPro"/>
</dbReference>
<dbReference type="FunFam" id="3.40.50.300:FF:000133">
    <property type="entry name" value="Spermidine/putrescine import ATP-binding protein PotA"/>
    <property type="match status" value="1"/>
</dbReference>
<feature type="domain" description="ABC transporter" evidence="4">
    <location>
        <begin position="13"/>
        <end position="243"/>
    </location>
</feature>
<dbReference type="InterPro" id="IPR050093">
    <property type="entry name" value="ABC_SmlMolc_Importer"/>
</dbReference>
<dbReference type="Pfam" id="PF08402">
    <property type="entry name" value="TOBE_2"/>
    <property type="match status" value="1"/>
</dbReference>
<dbReference type="EMBL" id="CP123388">
    <property type="protein sequence ID" value="XCC97480.1"/>
    <property type="molecule type" value="Genomic_DNA"/>
</dbReference>
<dbReference type="AlphaFoldDB" id="A0AAU8AS64"/>
<dbReference type="PROSITE" id="PS50893">
    <property type="entry name" value="ABC_TRANSPORTER_2"/>
    <property type="match status" value="1"/>
</dbReference>
<dbReference type="GO" id="GO:0015847">
    <property type="term" value="P:putrescine transport"/>
    <property type="evidence" value="ECO:0007669"/>
    <property type="project" value="UniProtKB-ARBA"/>
</dbReference>
<dbReference type="GO" id="GO:0022857">
    <property type="term" value="F:transmembrane transporter activity"/>
    <property type="evidence" value="ECO:0007669"/>
    <property type="project" value="InterPro"/>
</dbReference>
<evidence type="ECO:0000256" key="1">
    <source>
        <dbReference type="ARBA" id="ARBA00022448"/>
    </source>
</evidence>
<dbReference type="InterPro" id="IPR013611">
    <property type="entry name" value="Transp-assoc_OB_typ2"/>
</dbReference>
<dbReference type="InterPro" id="IPR003439">
    <property type="entry name" value="ABC_transporter-like_ATP-bd"/>
</dbReference>
<dbReference type="GO" id="GO:0043190">
    <property type="term" value="C:ATP-binding cassette (ABC) transporter complex"/>
    <property type="evidence" value="ECO:0007669"/>
    <property type="project" value="InterPro"/>
</dbReference>
<keyword evidence="1" id="KW-0813">Transport</keyword>
<dbReference type="PANTHER" id="PTHR42781:SF4">
    <property type="entry name" value="SPERMIDINE_PUTRESCINE IMPORT ATP-BINDING PROTEIN POTA"/>
    <property type="match status" value="1"/>
</dbReference>
<dbReference type="RefSeq" id="WP_353476371.1">
    <property type="nucleotide sequence ID" value="NZ_CP123388.1"/>
</dbReference>